<reference evidence="4" key="3">
    <citation type="journal article" date="2008" name="J. Biol. Chem.">
        <title>Phenolic lipids synthesized by type III polyketide synthase confer penicillin resistance on Streptomyces griseus.</title>
        <authorList>
            <person name="Funabashi M."/>
            <person name="Funa N."/>
            <person name="Horinouchi S."/>
        </authorList>
    </citation>
    <scope>NUCLEOTIDE SEQUENCE</scope>
    <source>
        <strain evidence="4">NBRC 13350</strain>
    </source>
</reference>
<reference evidence="4" key="2">
    <citation type="journal article" date="2008" name="J. Bacteriol.">
        <title>The genome sequence of the streptomycin-producing microorganism Streptomyces griseus IFO 13350.</title>
        <authorList>
            <person name="Ohnishi Y."/>
            <person name="Ishikawa J."/>
            <person name="Hara H."/>
            <person name="Suzuki H."/>
            <person name="Ikenoya M."/>
            <person name="Ikeda H."/>
            <person name="Yamashita A."/>
            <person name="Hattori M."/>
            <person name="Horinouchi S."/>
        </authorList>
    </citation>
    <scope>NUCLEOTIDE SEQUENCE</scope>
    <source>
        <strain evidence="4">NBRC 13350</strain>
    </source>
</reference>
<dbReference type="GO" id="GO:0005524">
    <property type="term" value="F:ATP binding"/>
    <property type="evidence" value="ECO:0007669"/>
    <property type="project" value="UniProtKB-KW"/>
</dbReference>
<dbReference type="KEGG" id="sgr:SGR_113t"/>
<dbReference type="InterPro" id="IPR050534">
    <property type="entry name" value="Coronavir_polyprotein_1ab"/>
</dbReference>
<evidence type="ECO:0000259" key="3">
    <source>
        <dbReference type="SMART" id="SM00382"/>
    </source>
</evidence>
<gene>
    <name evidence="4" type="ordered locus">SGR_113t</name>
    <name evidence="5" type="ordered locus">SGR_7026t</name>
</gene>
<dbReference type="Pfam" id="PF13604">
    <property type="entry name" value="AAA_30"/>
    <property type="match status" value="1"/>
</dbReference>
<dbReference type="SUPFAM" id="SSF52540">
    <property type="entry name" value="P-loop containing nucleoside triphosphate hydrolases"/>
    <property type="match status" value="2"/>
</dbReference>
<dbReference type="EMBL" id="AP009493">
    <property type="protein sequence ID" value="BAG23853.1"/>
    <property type="molecule type" value="Genomic_DNA"/>
</dbReference>
<proteinExistence type="predicted"/>
<dbReference type="HOGENOM" id="CLU_006651_0_0_11"/>
<reference evidence="6" key="1">
    <citation type="journal article" date="2008" name="J. Bacteriol.">
        <title>Genome sequence of the streptomycin-producing microorganism Streptomyces griseus IFO 13350.</title>
        <authorList>
            <person name="Ohnishi Y."/>
            <person name="Ishikawa J."/>
            <person name="Hara H."/>
            <person name="Suzuki H."/>
            <person name="Ikenoya M."/>
            <person name="Ikeda H."/>
            <person name="Yamashita A."/>
            <person name="Hattori M."/>
            <person name="Horinouchi S."/>
        </authorList>
    </citation>
    <scope>NUCLEOTIDE SEQUENCE [LARGE SCALE GENOMIC DNA]</scope>
    <source>
        <strain evidence="6">JCM 4626 / NBRC 13350</strain>
    </source>
</reference>
<dbReference type="EMBL" id="AP009493">
    <property type="protein sequence ID" value="BAG16942.1"/>
    <property type="molecule type" value="Genomic_DNA"/>
</dbReference>
<evidence type="ECO:0000313" key="5">
    <source>
        <dbReference type="EMBL" id="BAG23853.1"/>
    </source>
</evidence>
<feature type="domain" description="AAA+ ATPase" evidence="3">
    <location>
        <begin position="676"/>
        <end position="826"/>
    </location>
</feature>
<dbReference type="KEGG" id="sgr:SGR_7026t"/>
<reference evidence="4" key="4">
    <citation type="journal article" date="2008" name="Microbiology">
        <title>Conditionally positive effect of the TetR-family transcriptional regulator AtrA on streptomycin production by Streptomyces griseus.</title>
        <authorList>
            <person name="Hirano S."/>
            <person name="Tanaka K."/>
            <person name="Ohnishi Y."/>
            <person name="Horinouchi S."/>
        </authorList>
    </citation>
    <scope>NUCLEOTIDE SEQUENCE</scope>
    <source>
        <strain evidence="4">NBRC 13350</strain>
    </source>
</reference>
<dbReference type="CDD" id="cd18809">
    <property type="entry name" value="SF1_C_RecD"/>
    <property type="match status" value="1"/>
</dbReference>
<dbReference type="Pfam" id="PF13538">
    <property type="entry name" value="UvrD_C_2"/>
    <property type="match status" value="1"/>
</dbReference>
<dbReference type="CDD" id="cd17933">
    <property type="entry name" value="DEXSc_RecD-like"/>
    <property type="match status" value="1"/>
</dbReference>
<organism evidence="4 6">
    <name type="scientific">Streptomyces griseus subsp. griseus (strain JCM 4626 / CBS 651.72 / NBRC 13350 / KCC S-0626 / ISP 5235)</name>
    <dbReference type="NCBI Taxonomy" id="455632"/>
    <lineage>
        <taxon>Bacteria</taxon>
        <taxon>Bacillati</taxon>
        <taxon>Actinomycetota</taxon>
        <taxon>Actinomycetes</taxon>
        <taxon>Kitasatosporales</taxon>
        <taxon>Streptomycetaceae</taxon>
        <taxon>Streptomyces</taxon>
    </lineage>
</organism>
<dbReference type="Gene3D" id="2.30.30.940">
    <property type="match status" value="1"/>
</dbReference>
<dbReference type="InterPro" id="IPR003593">
    <property type="entry name" value="AAA+_ATPase"/>
</dbReference>
<evidence type="ECO:0000313" key="4">
    <source>
        <dbReference type="EMBL" id="BAG16942.1"/>
    </source>
</evidence>
<dbReference type="InterPro" id="IPR027785">
    <property type="entry name" value="UvrD-like_helicase_C"/>
</dbReference>
<protein>
    <submittedName>
        <fullName evidence="4">Exodeoxyribonuclease-like protein</fullName>
    </submittedName>
</protein>
<dbReference type="eggNOG" id="COG0507">
    <property type="taxonomic scope" value="Bacteria"/>
</dbReference>
<dbReference type="InterPro" id="IPR027417">
    <property type="entry name" value="P-loop_NTPase"/>
</dbReference>
<dbReference type="Proteomes" id="UP000001685">
    <property type="component" value="Chromosome"/>
</dbReference>
<evidence type="ECO:0000256" key="1">
    <source>
        <dbReference type="ARBA" id="ARBA00022741"/>
    </source>
</evidence>
<name>B1VNB9_STRGG</name>
<dbReference type="GO" id="GO:0003678">
    <property type="term" value="F:DNA helicase activity"/>
    <property type="evidence" value="ECO:0007669"/>
    <property type="project" value="UniProtKB-ARBA"/>
</dbReference>
<dbReference type="PANTHER" id="PTHR43788:SF6">
    <property type="entry name" value="DNA HELICASE B"/>
    <property type="match status" value="1"/>
</dbReference>
<dbReference type="SMART" id="SM00382">
    <property type="entry name" value="AAA"/>
    <property type="match status" value="1"/>
</dbReference>
<keyword evidence="1" id="KW-0547">Nucleotide-binding</keyword>
<sequence>MPVGACLLREHGRASAYAASRHPCGVLSVLVSKLSVITDERALLGRRAMAYVQHLSVRVPWHDTGWAGTVCADPGANHACVMLGNIAKDRDVRREAAHAGAPWSKLGQVLPPCVVERGGFMSSSDHAVRRTHPYGWFLKDLGPARLEVPAFSVHAIPYFWMNRSNAEEVVLQERPVSGYNPEAEDRIAAMLDSRLPWVMHGENQQAIMKTFFRDVVPEQSLVFFYLKHSPFENQPRRMLVGAACVSGKQPPPPWPGSADSAFPSHMWETTLRHSLRPGGTGGILLPVQALAAAAARGMDVASALARAPEVGRNFSYATEHVSSDSTVASLMELRRAAQAATALGDPAIGIPEESLQWLDDQLHRAWKRRGPCPGLPAVLAQLGFRHPTFAAQTIISAAGEKADPWPVLENILESETASAELSALATQTRRRIWAGTGPQERQALRVLSRFDLTPEAVSGVLSGGTSVPVGHDELLANPYDLVTCTVDDGEPIAFETVDRGCFPDLQLTEHHPLPLTQPFDDANDRRRIDAAMTAVLLRAQEEGHTLLPVEQMAERLGQLTVAVPLATDETILRPLGLAPEALLDSDSHDEPEVWSQLRRVDLASGKAAYKLASAALRRDFIRERLNQLRDGKPHCVPADLAKTLDTALSGLVAAADSDLEARARVEKAAAFSEIFHRRVTIVNGPAGTGKTTLIQALAKRSEVTRRGLLLLAPTGKARVQLEQKVGYQALTLAQFLRHSDRYDDVHGRYLTLPDGRRISVGTVVVDEASMLTEDMLAALLDAVEITERLILVGDPRQLPPIGAGRPFVDLERRRRPDHSNWPRVAPGWAELTVLHRQQGHTRDDLALAHWYSGDKRSDDAEEVWEKLRTRAPMATLKAVHWNGRPAARVLDDVLREEFTVTDELSFTHSYGATTRTDAKGNEYPNYTHASGSCDRWQALSPTRGQTHGTVELNRYLKQTYRRRALADAQLIKSRRRVPQPLGPEQIVVGDKVVNTRNQYLRAYRPSTGKTEDRSYVANGELGVVTGQLKSKKMTGAPWQTQVEFSSQPDLRFAAQRGLDDDPGLELAWALTVHKSQGSEFGTVVLMLPAHVSGISRELLYTALTRQTRKVIICHEGPLEDLRELAQPTASDTARRLTDLTRPPEPVVVHDRQGRRIGCFDANLIHITHFGLPVSSKNEVIIADLLHRLARGRFEYEQPLTGRDGKTKFPDFTITTDDPDRPIYWEHLGMLDSPRYRETWERKKDWYAAQGILPGDTGGPNGLLLITDDRNGVKEQEWEATFRKAFGSTASIRPRSIGRRRGSP</sequence>
<dbReference type="PANTHER" id="PTHR43788">
    <property type="entry name" value="DNA2/NAM7 HELICASE FAMILY MEMBER"/>
    <property type="match status" value="1"/>
</dbReference>
<accession>B1VNB9</accession>
<evidence type="ECO:0000313" key="6">
    <source>
        <dbReference type="Proteomes" id="UP000001685"/>
    </source>
</evidence>
<evidence type="ECO:0000256" key="2">
    <source>
        <dbReference type="ARBA" id="ARBA00022840"/>
    </source>
</evidence>
<keyword evidence="2" id="KW-0067">ATP-binding</keyword>
<dbReference type="Gene3D" id="3.40.50.300">
    <property type="entry name" value="P-loop containing nucleotide triphosphate hydrolases"/>
    <property type="match status" value="2"/>
</dbReference>